<dbReference type="KEGG" id="hdt:HYPDE_35268"/>
<evidence type="ECO:0000313" key="3">
    <source>
        <dbReference type="Proteomes" id="UP000005952"/>
    </source>
</evidence>
<reference evidence="2 3" key="1">
    <citation type="journal article" date="2013" name="Genome Announc.">
        <title>Genome sequences for three denitrifying bacterial strains isolated from a uranium- and nitrate-contaminated subsurface environment.</title>
        <authorList>
            <person name="Venkatramanan R."/>
            <person name="Prakash O."/>
            <person name="Woyke T."/>
            <person name="Chain P."/>
            <person name="Goodwin L.A."/>
            <person name="Watson D."/>
            <person name="Brooks S."/>
            <person name="Kostka J.E."/>
            <person name="Green S.J."/>
        </authorList>
    </citation>
    <scope>NUCLEOTIDE SEQUENCE [LARGE SCALE GENOMIC DNA]</scope>
    <source>
        <strain evidence="2 3">1NES1</strain>
    </source>
</reference>
<dbReference type="HOGENOM" id="CLU_025711_4_5_5"/>
<dbReference type="RefSeq" id="WP_015598744.1">
    <property type="nucleotide sequence ID" value="NC_021172.1"/>
</dbReference>
<accession>N0BF22</accession>
<organism evidence="2 3">
    <name type="scientific">Hyphomicrobium denitrificans 1NES1</name>
    <dbReference type="NCBI Taxonomy" id="670307"/>
    <lineage>
        <taxon>Bacteria</taxon>
        <taxon>Pseudomonadati</taxon>
        <taxon>Pseudomonadota</taxon>
        <taxon>Alphaproteobacteria</taxon>
        <taxon>Hyphomicrobiales</taxon>
        <taxon>Hyphomicrobiaceae</taxon>
        <taxon>Hyphomicrobium</taxon>
    </lineage>
</organism>
<dbReference type="STRING" id="670307.HYPDE_35268"/>
<feature type="domain" description="NAD(P)-binding" evidence="1">
    <location>
        <begin position="8"/>
        <end position="201"/>
    </location>
</feature>
<dbReference type="eggNOG" id="COG0702">
    <property type="taxonomic scope" value="Bacteria"/>
</dbReference>
<name>N0BF22_9HYPH</name>
<dbReference type="AlphaFoldDB" id="N0BF22"/>
<evidence type="ECO:0000313" key="2">
    <source>
        <dbReference type="EMBL" id="AGK58725.1"/>
    </source>
</evidence>
<dbReference type="InterPro" id="IPR036291">
    <property type="entry name" value="NAD(P)-bd_dom_sf"/>
</dbReference>
<dbReference type="PANTHER" id="PTHR15020:SF50">
    <property type="entry name" value="UPF0659 PROTEIN YMR090W"/>
    <property type="match status" value="1"/>
</dbReference>
<dbReference type="InterPro" id="IPR016040">
    <property type="entry name" value="NAD(P)-bd_dom"/>
</dbReference>
<protein>
    <submittedName>
        <fullName evidence="2">NAD-dependent epimerase/dehydratase</fullName>
    </submittedName>
</protein>
<dbReference type="PANTHER" id="PTHR15020">
    <property type="entry name" value="FLAVIN REDUCTASE-RELATED"/>
    <property type="match status" value="1"/>
</dbReference>
<dbReference type="Proteomes" id="UP000005952">
    <property type="component" value="Chromosome"/>
</dbReference>
<sequence length="213" mass="22770">MALILVIGASRGIGLETVKAALAAGHKVRAFARSAPTIDISNPNLTKITGDARVRGEVAAAVQGVDAVIHTVGIASLSELIFGTTLFSDSTRVLVDSMQGASVRRLMMLTGAGAGNSRGRINFLYDNVIFPLLMQRTYNDKDLAEDIAMKSGLDWTIVRPGLLTNRPATGRYKILNEAKDWCGGFISRADVADFLVKHVDDATLFGKAPLLID</sequence>
<dbReference type="EMBL" id="CP005587">
    <property type="protein sequence ID" value="AGK58725.1"/>
    <property type="molecule type" value="Genomic_DNA"/>
</dbReference>
<dbReference type="Pfam" id="PF13460">
    <property type="entry name" value="NAD_binding_10"/>
    <property type="match status" value="1"/>
</dbReference>
<dbReference type="OrthoDB" id="7352421at2"/>
<keyword evidence="3" id="KW-1185">Reference proteome</keyword>
<proteinExistence type="predicted"/>
<dbReference type="SUPFAM" id="SSF51735">
    <property type="entry name" value="NAD(P)-binding Rossmann-fold domains"/>
    <property type="match status" value="1"/>
</dbReference>
<dbReference type="Gene3D" id="3.40.50.720">
    <property type="entry name" value="NAD(P)-binding Rossmann-like Domain"/>
    <property type="match status" value="1"/>
</dbReference>
<evidence type="ECO:0000259" key="1">
    <source>
        <dbReference type="Pfam" id="PF13460"/>
    </source>
</evidence>
<gene>
    <name evidence="2" type="ORF">HYPDE_35268</name>
</gene>